<protein>
    <submittedName>
        <fullName evidence="7">ABC transporter permease</fullName>
    </submittedName>
</protein>
<comment type="caution">
    <text evidence="7">The sequence shown here is derived from an EMBL/GenBank/DDBJ whole genome shotgun (WGS) entry which is preliminary data.</text>
</comment>
<evidence type="ECO:0000256" key="3">
    <source>
        <dbReference type="ARBA" id="ARBA00022989"/>
    </source>
</evidence>
<feature type="transmembrane region" description="Helical" evidence="5">
    <location>
        <begin position="244"/>
        <end position="265"/>
    </location>
</feature>
<dbReference type="Pfam" id="PF12698">
    <property type="entry name" value="ABC2_membrane_3"/>
    <property type="match status" value="1"/>
</dbReference>
<sequence length="411" mass="43261">MSITEQRTAPAVPPTNDLAATATAPWMIVTLREVTVKIKDKSFIISTAITLALIIGSVVFAGIMGDKTTTASVSFTQGSTASELLASANELATSTEQKIVLEPSPVGTEEAGLQALRDKDTDLVITATDGGYTLTGLTEVDASVQKLISDAAQALALETHAKDLGVTAESLTAGSKITPVLIEGSQERNSMALAMGLVFSFLFYMSSLIFGMPIANSVVEEKQNRVVEILATAIPIRQLLSGKILGNLILAMGQLCLFVGIGLLALSVMPTQIPFLSVVIATSGWFLAFFLAGFLILAAIWAALGAMASRVEDLQQSTGPVITVLIAVLFIGIYAKGSFLVIASYVPVVSSVAMPIRLLSTDVSLWEPIASLVLAVGAAWAMVLLGERIYRRAIMQTGGALSLRKALKLED</sequence>
<dbReference type="EMBL" id="BAABLK010000022">
    <property type="protein sequence ID" value="GAA5226648.1"/>
    <property type="molecule type" value="Genomic_DNA"/>
</dbReference>
<keyword evidence="8" id="KW-1185">Reference proteome</keyword>
<evidence type="ECO:0000259" key="6">
    <source>
        <dbReference type="Pfam" id="PF12698"/>
    </source>
</evidence>
<feature type="transmembrane region" description="Helical" evidence="5">
    <location>
        <begin position="191"/>
        <end position="215"/>
    </location>
</feature>
<feature type="transmembrane region" description="Helical" evidence="5">
    <location>
        <begin position="42"/>
        <end position="64"/>
    </location>
</feature>
<comment type="subcellular location">
    <subcellularLocation>
        <location evidence="1">Membrane</location>
        <topology evidence="1">Multi-pass membrane protein</topology>
    </subcellularLocation>
</comment>
<proteinExistence type="predicted"/>
<dbReference type="InterPro" id="IPR013525">
    <property type="entry name" value="ABC2_TM"/>
</dbReference>
<evidence type="ECO:0000313" key="7">
    <source>
        <dbReference type="EMBL" id="GAA5226648.1"/>
    </source>
</evidence>
<evidence type="ECO:0000256" key="4">
    <source>
        <dbReference type="ARBA" id="ARBA00023136"/>
    </source>
</evidence>
<evidence type="ECO:0000256" key="2">
    <source>
        <dbReference type="ARBA" id="ARBA00022692"/>
    </source>
</evidence>
<dbReference type="RefSeq" id="WP_210099694.1">
    <property type="nucleotide sequence ID" value="NZ_BAABLK010000022.1"/>
</dbReference>
<keyword evidence="3 5" id="KW-1133">Transmembrane helix</keyword>
<evidence type="ECO:0000256" key="5">
    <source>
        <dbReference type="SAM" id="Phobius"/>
    </source>
</evidence>
<reference evidence="8" key="1">
    <citation type="journal article" date="2019" name="Int. J. Syst. Evol. Microbiol.">
        <title>The Global Catalogue of Microorganisms (GCM) 10K type strain sequencing project: providing services to taxonomists for standard genome sequencing and annotation.</title>
        <authorList>
            <consortium name="The Broad Institute Genomics Platform"/>
            <consortium name="The Broad Institute Genome Sequencing Center for Infectious Disease"/>
            <person name="Wu L."/>
            <person name="Ma J."/>
        </authorList>
    </citation>
    <scope>NUCLEOTIDE SEQUENCE [LARGE SCALE GENOMIC DNA]</scope>
    <source>
        <strain evidence="8">JCM 18952</strain>
    </source>
</reference>
<gene>
    <name evidence="7" type="ORF">GCM10025778_11810</name>
</gene>
<evidence type="ECO:0000313" key="8">
    <source>
        <dbReference type="Proteomes" id="UP001501257"/>
    </source>
</evidence>
<organism evidence="7 8">
    <name type="scientific">Paeniglutamicibacter antarcticus</name>
    <dbReference type="NCBI Taxonomy" id="494023"/>
    <lineage>
        <taxon>Bacteria</taxon>
        <taxon>Bacillati</taxon>
        <taxon>Actinomycetota</taxon>
        <taxon>Actinomycetes</taxon>
        <taxon>Micrococcales</taxon>
        <taxon>Micrococcaceae</taxon>
        <taxon>Paeniglutamicibacter</taxon>
    </lineage>
</organism>
<feature type="transmembrane region" description="Helical" evidence="5">
    <location>
        <begin position="365"/>
        <end position="385"/>
    </location>
</feature>
<feature type="domain" description="ABC-2 type transporter transmembrane" evidence="6">
    <location>
        <begin position="41"/>
        <end position="385"/>
    </location>
</feature>
<feature type="transmembrane region" description="Helical" evidence="5">
    <location>
        <begin position="321"/>
        <end position="345"/>
    </location>
</feature>
<dbReference type="Proteomes" id="UP001501257">
    <property type="component" value="Unassembled WGS sequence"/>
</dbReference>
<name>A0ABP9TLK7_9MICC</name>
<feature type="transmembrane region" description="Helical" evidence="5">
    <location>
        <begin position="285"/>
        <end position="309"/>
    </location>
</feature>
<keyword evidence="4 5" id="KW-0472">Membrane</keyword>
<accession>A0ABP9TLK7</accession>
<evidence type="ECO:0000256" key="1">
    <source>
        <dbReference type="ARBA" id="ARBA00004141"/>
    </source>
</evidence>
<keyword evidence="2 5" id="KW-0812">Transmembrane</keyword>